<evidence type="ECO:0000313" key="4">
    <source>
        <dbReference type="Proteomes" id="UP000198939"/>
    </source>
</evidence>
<sequence>MRSRCAGSLAWAGMSSNVRTARRFRRWGASIGPQTEGLIVAILASRPHPEQGFRTCLGILRLYRDIGRDRAEAVSARAVEIGA</sequence>
<keyword evidence="4" id="KW-1185">Reference proteome</keyword>
<protein>
    <recommendedName>
        <fullName evidence="5">Transposase</fullName>
    </recommendedName>
</protein>
<accession>A0A1H8WET4</accession>
<evidence type="ECO:0000313" key="1">
    <source>
        <dbReference type="EMBL" id="SEI20911.1"/>
    </source>
</evidence>
<reference evidence="2 4" key="2">
    <citation type="submission" date="2016-10" db="EMBL/GenBank/DDBJ databases">
        <authorList>
            <person name="Varghese N."/>
            <person name="Submissions S."/>
        </authorList>
    </citation>
    <scope>NUCLEOTIDE SEQUENCE [LARGE SCALE GENOMIC DNA]</scope>
    <source>
        <strain evidence="2 4">CGMCC 1.7071</strain>
    </source>
</reference>
<dbReference type="EMBL" id="FOCV01000063">
    <property type="protein sequence ID" value="SEP26174.1"/>
    <property type="molecule type" value="Genomic_DNA"/>
</dbReference>
<evidence type="ECO:0000313" key="2">
    <source>
        <dbReference type="EMBL" id="SEP26174.1"/>
    </source>
</evidence>
<evidence type="ECO:0000313" key="3">
    <source>
        <dbReference type="Proteomes" id="UP000183063"/>
    </source>
</evidence>
<evidence type="ECO:0008006" key="5">
    <source>
        <dbReference type="Google" id="ProtNLM"/>
    </source>
</evidence>
<gene>
    <name evidence="1" type="ORF">RTCCBAU85039_6499</name>
    <name evidence="2" type="ORF">SAMN05216228_10635</name>
</gene>
<reference evidence="3" key="1">
    <citation type="submission" date="2016-10" db="EMBL/GenBank/DDBJ databases">
        <authorList>
            <person name="Wibberg D."/>
        </authorList>
    </citation>
    <scope>NUCLEOTIDE SEQUENCE [LARGE SCALE GENOMIC DNA]</scope>
</reference>
<name>A0A1H8WET4_9HYPH</name>
<dbReference type="EMBL" id="FNXB01000077">
    <property type="protein sequence ID" value="SEI20911.1"/>
    <property type="molecule type" value="Genomic_DNA"/>
</dbReference>
<dbReference type="Proteomes" id="UP000183063">
    <property type="component" value="Unassembled WGS sequence"/>
</dbReference>
<reference evidence="1" key="3">
    <citation type="submission" date="2016-10" db="EMBL/GenBank/DDBJ databases">
        <authorList>
            <person name="de Groot N.N."/>
        </authorList>
    </citation>
    <scope>NUCLEOTIDE SEQUENCE [LARGE SCALE GENOMIC DNA]</scope>
    <source>
        <strain evidence="1">CCBAU85039</strain>
    </source>
</reference>
<dbReference type="STRING" id="501024.RTCCBAU85039_6499"/>
<dbReference type="Proteomes" id="UP000198939">
    <property type="component" value="Unassembled WGS sequence"/>
</dbReference>
<dbReference type="AlphaFoldDB" id="A0A1H8WET4"/>
<organism evidence="1 3">
    <name type="scientific">Rhizobium tibeticum</name>
    <dbReference type="NCBI Taxonomy" id="501024"/>
    <lineage>
        <taxon>Bacteria</taxon>
        <taxon>Pseudomonadati</taxon>
        <taxon>Pseudomonadota</taxon>
        <taxon>Alphaproteobacteria</taxon>
        <taxon>Hyphomicrobiales</taxon>
        <taxon>Rhizobiaceae</taxon>
        <taxon>Rhizobium/Agrobacterium group</taxon>
        <taxon>Rhizobium</taxon>
    </lineage>
</organism>
<proteinExistence type="predicted"/>